<dbReference type="RefSeq" id="WP_136835032.1">
    <property type="nucleotide sequence ID" value="NZ_SWBQ01000001.1"/>
</dbReference>
<evidence type="ECO:0000259" key="1">
    <source>
        <dbReference type="Pfam" id="PF12867"/>
    </source>
</evidence>
<proteinExistence type="predicted"/>
<name>A0A4U1CQ07_9SPHI</name>
<dbReference type="Pfam" id="PF12867">
    <property type="entry name" value="DinB_2"/>
    <property type="match status" value="1"/>
</dbReference>
<dbReference type="InterPro" id="IPR024775">
    <property type="entry name" value="DinB-like"/>
</dbReference>
<evidence type="ECO:0000313" key="3">
    <source>
        <dbReference type="Proteomes" id="UP000307244"/>
    </source>
</evidence>
<dbReference type="EMBL" id="SWBQ01000001">
    <property type="protein sequence ID" value="TKC09624.1"/>
    <property type="molecule type" value="Genomic_DNA"/>
</dbReference>
<comment type="caution">
    <text evidence="2">The sequence shown here is derived from an EMBL/GenBank/DDBJ whole genome shotgun (WGS) entry which is preliminary data.</text>
</comment>
<dbReference type="AlphaFoldDB" id="A0A4U1CQ07"/>
<protein>
    <submittedName>
        <fullName evidence="2">DinB family protein</fullName>
    </submittedName>
</protein>
<gene>
    <name evidence="2" type="ORF">FA047_05945</name>
</gene>
<reference evidence="2 3" key="1">
    <citation type="submission" date="2019-04" db="EMBL/GenBank/DDBJ databases">
        <title>Pedobacter sp. RP-3-15 sp. nov., isolated from Arctic soil.</title>
        <authorList>
            <person name="Dahal R.H."/>
            <person name="Kim D.-U."/>
        </authorList>
    </citation>
    <scope>NUCLEOTIDE SEQUENCE [LARGE SCALE GENOMIC DNA]</scope>
    <source>
        <strain evidence="2 3">RP-3-15</strain>
    </source>
</reference>
<dbReference type="Gene3D" id="1.20.120.450">
    <property type="entry name" value="dinb family like domain"/>
    <property type="match status" value="1"/>
</dbReference>
<sequence>MGLSVYPQVETLRKLRLYVFNAVNESSAAQLNKVPSGFNNNIIWNVAHLVTAQEGVCYLRAKLPAPTGMNFFNSYKPGSRPEKDLSAEDIDHIKELLAGSLDRLESDLQQHIFTEYVPWVTRYGVEINNIEEALNFLPFHEGMHMGYIAALQRLV</sequence>
<organism evidence="2 3">
    <name type="scientific">Pedobacter frigoris</name>
    <dbReference type="NCBI Taxonomy" id="2571272"/>
    <lineage>
        <taxon>Bacteria</taxon>
        <taxon>Pseudomonadati</taxon>
        <taxon>Bacteroidota</taxon>
        <taxon>Sphingobacteriia</taxon>
        <taxon>Sphingobacteriales</taxon>
        <taxon>Sphingobacteriaceae</taxon>
        <taxon>Pedobacter</taxon>
    </lineage>
</organism>
<dbReference type="SUPFAM" id="SSF109854">
    <property type="entry name" value="DinB/YfiT-like putative metalloenzymes"/>
    <property type="match status" value="1"/>
</dbReference>
<accession>A0A4U1CQ07</accession>
<dbReference type="InterPro" id="IPR034660">
    <property type="entry name" value="DinB/YfiT-like"/>
</dbReference>
<dbReference type="Proteomes" id="UP000307244">
    <property type="component" value="Unassembled WGS sequence"/>
</dbReference>
<dbReference type="OrthoDB" id="4295522at2"/>
<feature type="domain" description="DinB-like" evidence="1">
    <location>
        <begin position="19"/>
        <end position="148"/>
    </location>
</feature>
<evidence type="ECO:0000313" key="2">
    <source>
        <dbReference type="EMBL" id="TKC09624.1"/>
    </source>
</evidence>
<keyword evidence="3" id="KW-1185">Reference proteome</keyword>